<dbReference type="Pfam" id="PF04267">
    <property type="entry name" value="SoxD"/>
    <property type="match status" value="1"/>
</dbReference>
<dbReference type="RefSeq" id="WP_039846113.1">
    <property type="nucleotide sequence ID" value="NZ_CP006877.1"/>
</dbReference>
<evidence type="ECO:0000256" key="1">
    <source>
        <dbReference type="SAM" id="MobiDB-lite"/>
    </source>
</evidence>
<reference evidence="2 3" key="1">
    <citation type="submission" date="2013-11" db="EMBL/GenBank/DDBJ databases">
        <title>Complete genome sequence of Rhizobium gallicum bv. gallicum R602.</title>
        <authorList>
            <person name="Bustos P."/>
            <person name="Santamaria R.I."/>
            <person name="Lozano L."/>
            <person name="Acosta J.L."/>
            <person name="Ormeno-Orrillo E."/>
            <person name="Rogel M.A."/>
            <person name="Romero D."/>
            <person name="Cevallos M.A."/>
            <person name="Martinez-Romero E."/>
            <person name="Gonzalez V."/>
        </authorList>
    </citation>
    <scope>NUCLEOTIDE SEQUENCE [LARGE SCALE GENOMIC DNA]</scope>
    <source>
        <strain evidence="2 3">R602</strain>
    </source>
</reference>
<sequence length="113" mass="12877">MLLIYCPYCQEERSELEFRGAGDAHIARPQTIASISDEEFEAYFFMRDNPKGLIFERWRHIHGCGRFFNAARDTISDKFIMTYKAGEPKPEIGAASVPHAPVETYEATEGEAK</sequence>
<dbReference type="NCBIfam" id="TIGR01374">
    <property type="entry name" value="soxD"/>
    <property type="match status" value="1"/>
</dbReference>
<dbReference type="InterPro" id="IPR006279">
    <property type="entry name" value="SoxD"/>
</dbReference>
<accession>A0A0B4X898</accession>
<dbReference type="GO" id="GO:0046653">
    <property type="term" value="P:tetrahydrofolate metabolic process"/>
    <property type="evidence" value="ECO:0007669"/>
    <property type="project" value="InterPro"/>
</dbReference>
<dbReference type="EC" id="1.5.3.1" evidence="2"/>
<name>A0A0B4X898_9HYPH</name>
<organism evidence="2 3">
    <name type="scientific">Rhizobium gallicum bv. gallicum R602sp</name>
    <dbReference type="NCBI Taxonomy" id="1041138"/>
    <lineage>
        <taxon>Bacteria</taxon>
        <taxon>Pseudomonadati</taxon>
        <taxon>Pseudomonadota</taxon>
        <taxon>Alphaproteobacteria</taxon>
        <taxon>Hyphomicrobiales</taxon>
        <taxon>Rhizobiaceae</taxon>
        <taxon>Rhizobium/Agrobacterium group</taxon>
        <taxon>Rhizobium</taxon>
    </lineage>
</organism>
<evidence type="ECO:0000313" key="3">
    <source>
        <dbReference type="Proteomes" id="UP000031368"/>
    </source>
</evidence>
<dbReference type="HOGENOM" id="CLU_156359_1_1_5"/>
<evidence type="ECO:0000313" key="2">
    <source>
        <dbReference type="EMBL" id="AJD42813.1"/>
    </source>
</evidence>
<gene>
    <name evidence="2" type="primary">soxD-1</name>
    <name evidence="2" type="ORF">RGR602_CH03506</name>
</gene>
<dbReference type="Gene3D" id="3.30.2270.10">
    <property type="entry name" value="Folate-binding superfamily"/>
    <property type="match status" value="1"/>
</dbReference>
<dbReference type="AlphaFoldDB" id="A0A0B4X898"/>
<proteinExistence type="predicted"/>
<keyword evidence="2" id="KW-0560">Oxidoreductase</keyword>
<dbReference type="EMBL" id="CP006877">
    <property type="protein sequence ID" value="AJD42813.1"/>
    <property type="molecule type" value="Genomic_DNA"/>
</dbReference>
<dbReference type="KEGG" id="rga:RGR602_CH03506"/>
<dbReference type="Proteomes" id="UP000031368">
    <property type="component" value="Chromosome"/>
</dbReference>
<feature type="region of interest" description="Disordered" evidence="1">
    <location>
        <begin position="92"/>
        <end position="113"/>
    </location>
</feature>
<dbReference type="InterPro" id="IPR038561">
    <property type="entry name" value="SoxD_sf"/>
</dbReference>
<dbReference type="GO" id="GO:0008115">
    <property type="term" value="F:sarcosine oxidase activity"/>
    <property type="evidence" value="ECO:0007669"/>
    <property type="project" value="UniProtKB-EC"/>
</dbReference>
<protein>
    <submittedName>
        <fullName evidence="2">Sarcosine oxidase delta subunit SoxD 1</fullName>
        <ecNumber evidence="2">1.5.3.1</ecNumber>
    </submittedName>
</protein>
<keyword evidence="3" id="KW-1185">Reference proteome</keyword>